<keyword evidence="2" id="KW-1185">Reference proteome</keyword>
<reference evidence="1 2" key="1">
    <citation type="submission" date="2015-08" db="EMBL/GenBank/DDBJ databases">
        <title>Next Generation Sequencing and Analysis of the Genome of Puccinia sorghi L Schw, the Causal Agent of Maize Common Rust.</title>
        <authorList>
            <person name="Rochi L."/>
            <person name="Burguener G."/>
            <person name="Darino M."/>
            <person name="Turjanski A."/>
            <person name="Kreff E."/>
            <person name="Dieguez M.J."/>
            <person name="Sacco F."/>
        </authorList>
    </citation>
    <scope>NUCLEOTIDE SEQUENCE [LARGE SCALE GENOMIC DNA]</scope>
    <source>
        <strain evidence="1 2">RO10H11247</strain>
    </source>
</reference>
<dbReference type="AlphaFoldDB" id="A0A0L6VA69"/>
<protein>
    <submittedName>
        <fullName evidence="1">Uncharacterized protein</fullName>
    </submittedName>
</protein>
<dbReference type="Proteomes" id="UP000037035">
    <property type="component" value="Unassembled WGS sequence"/>
</dbReference>
<organism evidence="1 2">
    <name type="scientific">Puccinia sorghi</name>
    <dbReference type="NCBI Taxonomy" id="27349"/>
    <lineage>
        <taxon>Eukaryota</taxon>
        <taxon>Fungi</taxon>
        <taxon>Dikarya</taxon>
        <taxon>Basidiomycota</taxon>
        <taxon>Pucciniomycotina</taxon>
        <taxon>Pucciniomycetes</taxon>
        <taxon>Pucciniales</taxon>
        <taxon>Pucciniaceae</taxon>
        <taxon>Puccinia</taxon>
    </lineage>
</organism>
<proteinExistence type="predicted"/>
<evidence type="ECO:0000313" key="1">
    <source>
        <dbReference type="EMBL" id="KNZ57609.1"/>
    </source>
</evidence>
<name>A0A0L6VA69_9BASI</name>
<dbReference type="EMBL" id="LAVV01006963">
    <property type="protein sequence ID" value="KNZ57609.1"/>
    <property type="molecule type" value="Genomic_DNA"/>
</dbReference>
<evidence type="ECO:0000313" key="2">
    <source>
        <dbReference type="Proteomes" id="UP000037035"/>
    </source>
</evidence>
<sequence>MLTDLSSFYITNHFPVKSEMRRGLIFCCLFYLALFQHFYSNNLPAVFPQSILPVPHKTTSSSTLFARLNYLPRVNKISFSPVPKAYCAFPLILLFVPSSSHHESRSVFPLFFNLSIGGSLFSLETFLLRSFVLARPCVFQDWTQRMLFLTAPLFTNDRHQGKRLTEGNKKLIDRDGYIATANTPLDLEQDALHVLLTKACYYLKGLEALYHTQDPAMIQWISEKGKKNIIWMAWRSRALVRKGWHMSCCCFPSFHYNHHTNISFEIASLMRENFCEIPCYYTQVTLAGECQRFSLSENKNIAIETYKLIFTNLKTFVFFKCSLEHSVRCERHQDSCTRKMNKKEFHSLHNISHSHDTISCTHTFGSCDITNRLEKIRKQEENEGREQHFDAEQIVSNLRFKDRVERVTKVNEMIIRLKEFEGCGILYYLSLTYLQVDHSLGLLIYFILTSNQIISLEAEFTISRIKLSIYPPLITFAFTKLIKTSGMCPGQFTSSPVLEFRHHLVSEGTCRAPPKKLCQSPHKTNFPHFFLAETETLWGADLLHELMNWKGRFNEASAVGVVENGFCLVLFLRNLKLGKTVFKNRVGGIPNNSGKSLEMYFPSVVCALLVHALGGPRSSSHLCTSWIHWYKKSSERNIQHQLRTAGIELHQIRIYDPFLLFHITSLNNLSQVELRMKSLFHLLKKSYISFAHPNFLEIIFEFKKTVKDNKSNDVIHSQGLMFWLEMIITHISYGHHFMTLISFFYVMIKFRIPLEMWKQSSTRNHSASTGSITPDNPIPLNYPDGTINDITALVMGGSLKHPPTNKHTKAWKAKQISSLFPLQEMSHSQSLYSNMPRLKPLFPQLAQKRKPIKFGCVEFCLCICLNDRKEAPLPAAGTKTPAQQSVKNHNMLSIIKLISPLGHSSTHCDCIIHDIKPICNHVTKDLFLNCRGCQLNVGKKKELACKCHENIPGVLFPFIYRNFFKNQDGFLNWLTHKMLFKNLLSVLRFKKRLSLEILSSCLKGISRKSFNQLKMFNSQSLNMRGKLSISCSAGCHKCHSVKISTISSLDSMCVSTLDARKGIPLATSATKIP</sequence>
<gene>
    <name evidence="1" type="ORF">VP01_2113g2</name>
</gene>
<dbReference type="VEuPathDB" id="FungiDB:VP01_2113g2"/>
<comment type="caution">
    <text evidence="1">The sequence shown here is derived from an EMBL/GenBank/DDBJ whole genome shotgun (WGS) entry which is preliminary data.</text>
</comment>
<accession>A0A0L6VA69</accession>